<feature type="compositionally biased region" description="Low complexity" evidence="1">
    <location>
        <begin position="184"/>
        <end position="193"/>
    </location>
</feature>
<evidence type="ECO:0000313" key="3">
    <source>
        <dbReference type="EMBL" id="SFP95644.1"/>
    </source>
</evidence>
<feature type="compositionally biased region" description="Low complexity" evidence="1">
    <location>
        <begin position="256"/>
        <end position="267"/>
    </location>
</feature>
<keyword evidence="2" id="KW-1133">Transmembrane helix</keyword>
<feature type="region of interest" description="Disordered" evidence="1">
    <location>
        <begin position="44"/>
        <end position="289"/>
    </location>
</feature>
<reference evidence="4" key="1">
    <citation type="submission" date="2016-10" db="EMBL/GenBank/DDBJ databases">
        <authorList>
            <person name="Varghese N."/>
            <person name="Submissions S."/>
        </authorList>
    </citation>
    <scope>NUCLEOTIDE SEQUENCE [LARGE SCALE GENOMIC DNA]</scope>
    <source>
        <strain evidence="4">JCM 10271</strain>
    </source>
</reference>
<evidence type="ECO:0008006" key="5">
    <source>
        <dbReference type="Google" id="ProtNLM"/>
    </source>
</evidence>
<evidence type="ECO:0000256" key="2">
    <source>
        <dbReference type="SAM" id="Phobius"/>
    </source>
</evidence>
<dbReference type="EMBL" id="FOXV01000001">
    <property type="protein sequence ID" value="SFP95644.1"/>
    <property type="molecule type" value="Genomic_DNA"/>
</dbReference>
<organism evidence="3 4">
    <name type="scientific">Roseivivax halotolerans</name>
    <dbReference type="NCBI Taxonomy" id="93684"/>
    <lineage>
        <taxon>Bacteria</taxon>
        <taxon>Pseudomonadati</taxon>
        <taxon>Pseudomonadota</taxon>
        <taxon>Alphaproteobacteria</taxon>
        <taxon>Rhodobacterales</taxon>
        <taxon>Roseobacteraceae</taxon>
        <taxon>Roseivivax</taxon>
    </lineage>
</organism>
<feature type="compositionally biased region" description="Pro residues" evidence="1">
    <location>
        <begin position="243"/>
        <end position="255"/>
    </location>
</feature>
<keyword evidence="4" id="KW-1185">Reference proteome</keyword>
<sequence>MTTGQIISGIGHGVLILWVLFGGLFRPNPDPVRVQDVSVLSEEDFAALSQPSAPPEAAEEIDAPPAPETEEAPPQQPTPESVRPPQARPEPTPEPEPETPPEPVQPTPPAEVTDSVPELPQPEPEPESTAPDVADTPTPEFAPRVAPDPVPQPEPDAQVAEDVQDSVSPDADSPDTAEVEEQEATQPEAATSEIVTEAEEPARAPDSSMRPQTRPNRPTPQPAPEPEPETQTAETSEPEPEPAPEPAPDPEPAPESPDGVEAALAEALGGGTTDPQPDLPTGPPLTGGERDALRVAVQRCWVVDVGSQAANVTVVVAMRMEQSGQVVSDSLRMIESSGGDNQAAQTAYQAARRAILRCQGDGFPLPPEKYAQWREIEMVFDPSGMRLR</sequence>
<dbReference type="SUPFAM" id="SSF74653">
    <property type="entry name" value="TolA/TonB C-terminal domain"/>
    <property type="match status" value="1"/>
</dbReference>
<dbReference type="AlphaFoldDB" id="A0A1I5UK51"/>
<gene>
    <name evidence="3" type="ORF">SAMN05421853_10121</name>
</gene>
<dbReference type="Gene3D" id="3.30.1150.10">
    <property type="match status" value="1"/>
</dbReference>
<evidence type="ECO:0000256" key="1">
    <source>
        <dbReference type="SAM" id="MobiDB-lite"/>
    </source>
</evidence>
<accession>A0A1I5UK51</accession>
<feature type="transmembrane region" description="Helical" evidence="2">
    <location>
        <begin position="6"/>
        <end position="25"/>
    </location>
</feature>
<keyword evidence="2" id="KW-0812">Transmembrane</keyword>
<keyword evidence="2" id="KW-0472">Membrane</keyword>
<name>A0A1I5UK51_9RHOB</name>
<proteinExistence type="predicted"/>
<dbReference type="Proteomes" id="UP000243106">
    <property type="component" value="Unassembled WGS sequence"/>
</dbReference>
<feature type="compositionally biased region" description="Acidic residues" evidence="1">
    <location>
        <begin position="172"/>
        <end position="183"/>
    </location>
</feature>
<dbReference type="RefSeq" id="WP_093008780.1">
    <property type="nucleotide sequence ID" value="NZ_FOXV01000001.1"/>
</dbReference>
<protein>
    <recommendedName>
        <fullName evidence="5">Cell division and transport-associated protein TolA</fullName>
    </recommendedName>
</protein>
<dbReference type="STRING" id="93684.SAMN05421853_10121"/>
<evidence type="ECO:0000313" key="4">
    <source>
        <dbReference type="Proteomes" id="UP000243106"/>
    </source>
</evidence>
<feature type="compositionally biased region" description="Pro residues" evidence="1">
    <location>
        <begin position="100"/>
        <end position="109"/>
    </location>
</feature>